<name>A0A9D1HJX8_9FIRM</name>
<dbReference type="InterPro" id="IPR043168">
    <property type="entry name" value="DegV_C"/>
</dbReference>
<dbReference type="EMBL" id="DVMH01000003">
    <property type="protein sequence ID" value="HIU09716.1"/>
    <property type="molecule type" value="Genomic_DNA"/>
</dbReference>
<dbReference type="SUPFAM" id="SSF82549">
    <property type="entry name" value="DAK1/DegV-like"/>
    <property type="match status" value="1"/>
</dbReference>
<dbReference type="GO" id="GO:0008289">
    <property type="term" value="F:lipid binding"/>
    <property type="evidence" value="ECO:0007669"/>
    <property type="project" value="UniProtKB-KW"/>
</dbReference>
<dbReference type="PANTHER" id="PTHR33434:SF3">
    <property type="entry name" value="DEGV DOMAIN-CONTAINING PROTEIN YITS"/>
    <property type="match status" value="1"/>
</dbReference>
<dbReference type="PANTHER" id="PTHR33434">
    <property type="entry name" value="DEGV DOMAIN-CONTAINING PROTEIN DR_1986-RELATED"/>
    <property type="match status" value="1"/>
</dbReference>
<dbReference type="Proteomes" id="UP000824124">
    <property type="component" value="Unassembled WGS sequence"/>
</dbReference>
<gene>
    <name evidence="4" type="ORF">IAB00_00450</name>
</gene>
<keyword evidence="2" id="KW-0446">Lipid-binding</keyword>
<evidence type="ECO:0000256" key="1">
    <source>
        <dbReference type="ARBA" id="ARBA00003238"/>
    </source>
</evidence>
<dbReference type="Gene3D" id="3.40.50.10170">
    <property type="match status" value="1"/>
</dbReference>
<proteinExistence type="predicted"/>
<evidence type="ECO:0000256" key="2">
    <source>
        <dbReference type="ARBA" id="ARBA00023121"/>
    </source>
</evidence>
<evidence type="ECO:0000313" key="4">
    <source>
        <dbReference type="EMBL" id="HIU09716.1"/>
    </source>
</evidence>
<reference evidence="4" key="1">
    <citation type="submission" date="2020-10" db="EMBL/GenBank/DDBJ databases">
        <authorList>
            <person name="Gilroy R."/>
        </authorList>
    </citation>
    <scope>NUCLEOTIDE SEQUENCE</scope>
    <source>
        <strain evidence="4">2830</strain>
    </source>
</reference>
<reference evidence="4" key="2">
    <citation type="journal article" date="2021" name="PeerJ">
        <title>Extensive microbial diversity within the chicken gut microbiome revealed by metagenomics and culture.</title>
        <authorList>
            <person name="Gilroy R."/>
            <person name="Ravi A."/>
            <person name="Getino M."/>
            <person name="Pursley I."/>
            <person name="Horton D.L."/>
            <person name="Alikhan N.F."/>
            <person name="Baker D."/>
            <person name="Gharbi K."/>
            <person name="Hall N."/>
            <person name="Watson M."/>
            <person name="Adriaenssens E.M."/>
            <person name="Foster-Nyarko E."/>
            <person name="Jarju S."/>
            <person name="Secka A."/>
            <person name="Antonio M."/>
            <person name="Oren A."/>
            <person name="Chaudhuri R.R."/>
            <person name="La Ragione R."/>
            <person name="Hildebrand F."/>
            <person name="Pallen M.J."/>
        </authorList>
    </citation>
    <scope>NUCLEOTIDE SEQUENCE</scope>
    <source>
        <strain evidence="4">2830</strain>
    </source>
</reference>
<dbReference type="InterPro" id="IPR003797">
    <property type="entry name" value="DegV"/>
</dbReference>
<dbReference type="AlphaFoldDB" id="A0A9D1HJX8"/>
<dbReference type="NCBIfam" id="TIGR00762">
    <property type="entry name" value="DegV"/>
    <property type="match status" value="1"/>
</dbReference>
<dbReference type="Gene3D" id="3.30.1180.10">
    <property type="match status" value="1"/>
</dbReference>
<sequence length="280" mass="30280">MLRIITDTACDLPAELTEQYGIIKLPMNIAFDAETFADQQTITTEQFYQRLVGGKEFPTTSYPSLGLLELALQQELSAGNEVLVITIARALSGFYDSARIMLADYPRERAAVYDSQSATLGEGAIVLAAARLAAAGQTLAQVEQVLPEIIERSRGYGAINNLVYLARGGRISNATAQVARALNIKPVINICADGSLEVAAKVRGMNKALAWLKQRVKEDGTDFSSTTLFVSYILQKDSAEKLLEELKAELKLGEVILCPIGPTVGVHLGPGCVALFYLRP</sequence>
<dbReference type="InterPro" id="IPR050270">
    <property type="entry name" value="DegV_domain_contain"/>
</dbReference>
<keyword evidence="3" id="KW-0175">Coiled coil</keyword>
<evidence type="ECO:0000313" key="5">
    <source>
        <dbReference type="Proteomes" id="UP000824124"/>
    </source>
</evidence>
<protein>
    <submittedName>
        <fullName evidence="4">DegV family protein</fullName>
    </submittedName>
</protein>
<organism evidence="4 5">
    <name type="scientific">Candidatus Avidehalobacter gallistercoris</name>
    <dbReference type="NCBI Taxonomy" id="2840694"/>
    <lineage>
        <taxon>Bacteria</taxon>
        <taxon>Bacillati</taxon>
        <taxon>Bacillota</taxon>
        <taxon>Clostridia</taxon>
        <taxon>Eubacteriales</taxon>
        <taxon>Peptococcaceae</taxon>
        <taxon>Peptococcaceae incertae sedis</taxon>
        <taxon>Candidatus Avidehalobacter</taxon>
    </lineage>
</organism>
<feature type="coiled-coil region" evidence="3">
    <location>
        <begin position="229"/>
        <end position="256"/>
    </location>
</feature>
<evidence type="ECO:0000256" key="3">
    <source>
        <dbReference type="SAM" id="Coils"/>
    </source>
</evidence>
<accession>A0A9D1HJX8</accession>
<comment type="function">
    <text evidence="1">May bind long-chain fatty acids, such as palmitate, and may play a role in lipid transport or fatty acid metabolism.</text>
</comment>
<dbReference type="Pfam" id="PF02645">
    <property type="entry name" value="DegV"/>
    <property type="match status" value="1"/>
</dbReference>
<comment type="caution">
    <text evidence="4">The sequence shown here is derived from an EMBL/GenBank/DDBJ whole genome shotgun (WGS) entry which is preliminary data.</text>
</comment>
<dbReference type="PROSITE" id="PS51482">
    <property type="entry name" value="DEGV"/>
    <property type="match status" value="1"/>
</dbReference>